<feature type="binding site" evidence="4">
    <location>
        <begin position="111"/>
        <end position="116"/>
    </location>
    <ligand>
        <name>acetyl-CoA</name>
        <dbReference type="ChEBI" id="CHEBI:57288"/>
    </ligand>
</feature>
<dbReference type="InterPro" id="IPR041380">
    <property type="entry name" value="Acetyltransf_17"/>
</dbReference>
<dbReference type="Gene3D" id="3.40.630.30">
    <property type="match status" value="2"/>
</dbReference>
<evidence type="ECO:0000313" key="6">
    <source>
        <dbReference type="EMBL" id="TBN56637.1"/>
    </source>
</evidence>
<feature type="binding site" evidence="4">
    <location>
        <begin position="139"/>
        <end position="140"/>
    </location>
    <ligand>
        <name>acetyl-CoA</name>
        <dbReference type="ChEBI" id="CHEBI:57288"/>
    </ligand>
</feature>
<feature type="active site" description="Proton acceptor; via carboxylate" evidence="4">
    <location>
        <position position="424"/>
    </location>
</feature>
<dbReference type="InterPro" id="IPR022902">
    <property type="entry name" value="NAcTrfase_Eis"/>
</dbReference>
<keyword evidence="7" id="KW-1185">Reference proteome</keyword>
<dbReference type="InterPro" id="IPR025559">
    <property type="entry name" value="Eis_dom"/>
</dbReference>
<keyword evidence="2 4" id="KW-0808">Transferase</keyword>
<dbReference type="InterPro" id="IPR051554">
    <property type="entry name" value="Acetyltransferase_Eis"/>
</dbReference>
<dbReference type="PANTHER" id="PTHR37817">
    <property type="entry name" value="N-ACETYLTRANSFERASE EIS"/>
    <property type="match status" value="1"/>
</dbReference>
<dbReference type="Pfam" id="PF13530">
    <property type="entry name" value="SCP2_2"/>
    <property type="match status" value="1"/>
</dbReference>
<feature type="domain" description="N-acetyltransferase" evidence="5">
    <location>
        <begin position="16"/>
        <end position="169"/>
    </location>
</feature>
<evidence type="ECO:0000259" key="5">
    <source>
        <dbReference type="PROSITE" id="PS51186"/>
    </source>
</evidence>
<dbReference type="Proteomes" id="UP000294194">
    <property type="component" value="Unassembled WGS sequence"/>
</dbReference>
<dbReference type="InterPro" id="IPR000182">
    <property type="entry name" value="GNAT_dom"/>
</dbReference>
<evidence type="ECO:0000256" key="1">
    <source>
        <dbReference type="ARBA" id="ARBA00009213"/>
    </source>
</evidence>
<name>A0A4Q9GU10_9MICO</name>
<dbReference type="SUPFAM" id="SSF55729">
    <property type="entry name" value="Acyl-CoA N-acyltransferases (Nat)"/>
    <property type="match status" value="1"/>
</dbReference>
<dbReference type="PANTHER" id="PTHR37817:SF1">
    <property type="entry name" value="N-ACETYLTRANSFERASE EIS"/>
    <property type="match status" value="1"/>
</dbReference>
<keyword evidence="3 4" id="KW-0012">Acyltransferase</keyword>
<dbReference type="HAMAP" id="MF_01812">
    <property type="entry name" value="Eis"/>
    <property type="match status" value="1"/>
</dbReference>
<dbReference type="RefSeq" id="WP_130980747.1">
    <property type="nucleotide sequence ID" value="NZ_SISG01000001.1"/>
</dbReference>
<evidence type="ECO:0000313" key="7">
    <source>
        <dbReference type="Proteomes" id="UP000294194"/>
    </source>
</evidence>
<evidence type="ECO:0000256" key="2">
    <source>
        <dbReference type="ARBA" id="ARBA00022679"/>
    </source>
</evidence>
<dbReference type="CDD" id="cd04301">
    <property type="entry name" value="NAT_SF"/>
    <property type="match status" value="1"/>
</dbReference>
<dbReference type="Pfam" id="PF17668">
    <property type="entry name" value="Acetyltransf_17"/>
    <property type="match status" value="1"/>
</dbReference>
<feature type="binding site" evidence="4">
    <location>
        <begin position="103"/>
        <end position="105"/>
    </location>
    <ligand>
        <name>acetyl-CoA</name>
        <dbReference type="ChEBI" id="CHEBI:57288"/>
    </ligand>
</feature>
<dbReference type="PROSITE" id="PS51186">
    <property type="entry name" value="GNAT"/>
    <property type="match status" value="1"/>
</dbReference>
<dbReference type="GO" id="GO:0034069">
    <property type="term" value="F:aminoglycoside N-acetyltransferase activity"/>
    <property type="evidence" value="ECO:0007669"/>
    <property type="project" value="TreeGrafter"/>
</dbReference>
<dbReference type="AlphaFoldDB" id="A0A4Q9GU10"/>
<dbReference type="GO" id="GO:0030649">
    <property type="term" value="P:aminoglycoside antibiotic catabolic process"/>
    <property type="evidence" value="ECO:0007669"/>
    <property type="project" value="TreeGrafter"/>
</dbReference>
<evidence type="ECO:0000256" key="3">
    <source>
        <dbReference type="ARBA" id="ARBA00023315"/>
    </source>
</evidence>
<comment type="similarity">
    <text evidence="1 4">Belongs to the acetyltransferase Eis family.</text>
</comment>
<dbReference type="InterPro" id="IPR036527">
    <property type="entry name" value="SCP2_sterol-bd_dom_sf"/>
</dbReference>
<proteinExistence type="inferred from homology"/>
<comment type="subunit">
    <text evidence="4">Homohexamer; trimer of dimers.</text>
</comment>
<feature type="active site" description="Proton donor" evidence="4">
    <location>
        <position position="144"/>
    </location>
</feature>
<sequence>MEIDATSAANIAEKGLRFELVDTADTEKFGLWLQADGRGFHSPRFTPETAAEYLAGTADRRTSAVYDDSSAEPGMPVATVNSWATPLTVPGEHTIEGWAISSVTVASTHRRKGIARNLLEAELRAAKAQNLPLAMLTVSESTIYGRFGFAPSTLTADYDIDTRKAKWTGPTPGGRVHFVPVEQLREEAPAIIERARLKTPGEILTWPHLWDRTFGISTDDKDFVKKVRAVRYDDADGTPQGFALYTFMENDHDFGKHTAEVRSLVTATDDAYAGLWSYLLELDLTTKLRVPLRSVDEPIRWQVSDFRAVRSTDVRDHLWLRILDVEAALEGREYSAPLDVVIEVTDELGFAAGRYRVTHEGVHGTSDSPDLELSVNELGAIYLGGVSALTLARAGRIQQHTAGSVDALERAFHSPIAPSLSVWF</sequence>
<dbReference type="Gene3D" id="3.30.1050.10">
    <property type="entry name" value="SCP2 sterol-binding domain"/>
    <property type="match status" value="1"/>
</dbReference>
<protein>
    <submittedName>
        <fullName evidence="6">GNAT family N-acetyltransferase</fullName>
    </submittedName>
</protein>
<dbReference type="Pfam" id="PF13527">
    <property type="entry name" value="Acetyltransf_9"/>
    <property type="match status" value="1"/>
</dbReference>
<evidence type="ECO:0000256" key="4">
    <source>
        <dbReference type="HAMAP-Rule" id="MF_01812"/>
    </source>
</evidence>
<accession>A0A4Q9GU10</accession>
<dbReference type="SUPFAM" id="SSF55718">
    <property type="entry name" value="SCP-like"/>
    <property type="match status" value="1"/>
</dbReference>
<comment type="caution">
    <text evidence="6">The sequence shown here is derived from an EMBL/GenBank/DDBJ whole genome shotgun (WGS) entry which is preliminary data.</text>
</comment>
<dbReference type="EMBL" id="SISG01000001">
    <property type="protein sequence ID" value="TBN56637.1"/>
    <property type="molecule type" value="Genomic_DNA"/>
</dbReference>
<dbReference type="NCBIfam" id="NF002367">
    <property type="entry name" value="PRK01346.1-4"/>
    <property type="match status" value="1"/>
</dbReference>
<reference evidence="7" key="1">
    <citation type="submission" date="2019-02" db="EMBL/GenBank/DDBJ databases">
        <title>Glaciihabitans arcticus sp. nov., a psychrotolerant bacterium isolated from polar soil.</title>
        <authorList>
            <person name="Dahal R.H."/>
        </authorList>
    </citation>
    <scope>NUCLEOTIDE SEQUENCE [LARGE SCALE GENOMIC DNA]</scope>
    <source>
        <strain evidence="7">RP-3-7</strain>
    </source>
</reference>
<organism evidence="6 7">
    <name type="scientific">Glaciihabitans arcticus</name>
    <dbReference type="NCBI Taxonomy" id="2668039"/>
    <lineage>
        <taxon>Bacteria</taxon>
        <taxon>Bacillati</taxon>
        <taxon>Actinomycetota</taxon>
        <taxon>Actinomycetes</taxon>
        <taxon>Micrococcales</taxon>
        <taxon>Microbacteriaceae</taxon>
        <taxon>Glaciihabitans</taxon>
    </lineage>
</organism>
<gene>
    <name evidence="6" type="ORF">EYE40_04055</name>
</gene>
<dbReference type="InterPro" id="IPR016181">
    <property type="entry name" value="Acyl_CoA_acyltransferase"/>
</dbReference>